<feature type="transmembrane region" description="Helical" evidence="1">
    <location>
        <begin position="158"/>
        <end position="177"/>
    </location>
</feature>
<evidence type="ECO:0000259" key="2">
    <source>
        <dbReference type="Pfam" id="PF02517"/>
    </source>
</evidence>
<feature type="domain" description="CAAX prenyl protease 2/Lysostaphin resistance protein A-like" evidence="2">
    <location>
        <begin position="158"/>
        <end position="253"/>
    </location>
</feature>
<evidence type="ECO:0000256" key="1">
    <source>
        <dbReference type="SAM" id="Phobius"/>
    </source>
</evidence>
<keyword evidence="3" id="KW-0378">Hydrolase</keyword>
<keyword evidence="1" id="KW-0472">Membrane</keyword>
<keyword evidence="1" id="KW-1133">Transmembrane helix</keyword>
<name>A0ABW2QDN8_9MICO</name>
<gene>
    <name evidence="3" type="ORF">ACFQQL_18820</name>
</gene>
<dbReference type="Pfam" id="PF02517">
    <property type="entry name" value="Rce1-like"/>
    <property type="match status" value="1"/>
</dbReference>
<feature type="transmembrane region" description="Helical" evidence="1">
    <location>
        <begin position="37"/>
        <end position="61"/>
    </location>
</feature>
<comment type="caution">
    <text evidence="3">The sequence shown here is derived from an EMBL/GenBank/DDBJ whole genome shotgun (WGS) entry which is preliminary data.</text>
</comment>
<feature type="transmembrane region" description="Helical" evidence="1">
    <location>
        <begin position="126"/>
        <end position="146"/>
    </location>
</feature>
<dbReference type="EC" id="3.4.-.-" evidence="3"/>
<accession>A0ABW2QDN8</accession>
<dbReference type="EMBL" id="JBHTCQ010000005">
    <property type="protein sequence ID" value="MFC7407174.1"/>
    <property type="molecule type" value="Genomic_DNA"/>
</dbReference>
<reference evidence="4" key="1">
    <citation type="journal article" date="2019" name="Int. J. Syst. Evol. Microbiol.">
        <title>The Global Catalogue of Microorganisms (GCM) 10K type strain sequencing project: providing services to taxonomists for standard genome sequencing and annotation.</title>
        <authorList>
            <consortium name="The Broad Institute Genomics Platform"/>
            <consortium name="The Broad Institute Genome Sequencing Center for Infectious Disease"/>
            <person name="Wu L."/>
            <person name="Ma J."/>
        </authorList>
    </citation>
    <scope>NUCLEOTIDE SEQUENCE [LARGE SCALE GENOMIC DNA]</scope>
    <source>
        <strain evidence="4">JCM 1490</strain>
    </source>
</reference>
<feature type="transmembrane region" description="Helical" evidence="1">
    <location>
        <begin position="81"/>
        <end position="105"/>
    </location>
</feature>
<evidence type="ECO:0000313" key="4">
    <source>
        <dbReference type="Proteomes" id="UP001596455"/>
    </source>
</evidence>
<keyword evidence="1" id="KW-0812">Transmembrane</keyword>
<dbReference type="InterPro" id="IPR003675">
    <property type="entry name" value="Rce1/LyrA-like_dom"/>
</dbReference>
<keyword evidence="4" id="KW-1185">Reference proteome</keyword>
<feature type="transmembrane region" description="Helical" evidence="1">
    <location>
        <begin position="280"/>
        <end position="297"/>
    </location>
</feature>
<dbReference type="Proteomes" id="UP001596455">
    <property type="component" value="Unassembled WGS sequence"/>
</dbReference>
<dbReference type="GO" id="GO:0016787">
    <property type="term" value="F:hydrolase activity"/>
    <property type="evidence" value="ECO:0007669"/>
    <property type="project" value="UniProtKB-KW"/>
</dbReference>
<proteinExistence type="predicted"/>
<protein>
    <submittedName>
        <fullName evidence="3">CPBP family intramembrane glutamic endopeptidase</fullName>
        <ecNumber evidence="3">3.4.-.-</ecNumber>
    </submittedName>
</protein>
<feature type="transmembrane region" description="Helical" evidence="1">
    <location>
        <begin position="217"/>
        <end position="235"/>
    </location>
</feature>
<sequence length="311" mass="32646">MTTSSPAPSAQQLPDPTASYNYFQTLRPVRPRWWRSLLGLLVIGGGYVGLSVGLSLLASFADRAAGRTDGLSSGSFTLTPMLLLSVNLSAAALIPLSLLVERLLYRRSGRLHSVEGPPRGPWLRRVALIIVPLFAGYAVLAGLAVVRPGSELAPEWTAWLAVVLLTTPLQAAGEEYGFRGAVGRIVGSWFAPGWLAVTAGTVASAAVFAAAHGSLDPWLLAYYAVFGVMMSVVTWQTGGLEAAVVVHVSNNVVLGVVGALTSDMSTAFDRSVGTGGPFMLVPMVAIVGLGVLIIAVARRRRVTRLAALRTG</sequence>
<organism evidence="3 4">
    <name type="scientific">Georgenia alba</name>
    <dbReference type="NCBI Taxonomy" id="2233858"/>
    <lineage>
        <taxon>Bacteria</taxon>
        <taxon>Bacillati</taxon>
        <taxon>Actinomycetota</taxon>
        <taxon>Actinomycetes</taxon>
        <taxon>Micrococcales</taxon>
        <taxon>Bogoriellaceae</taxon>
        <taxon>Georgenia</taxon>
    </lineage>
</organism>
<evidence type="ECO:0000313" key="3">
    <source>
        <dbReference type="EMBL" id="MFC7407174.1"/>
    </source>
</evidence>
<dbReference type="RefSeq" id="WP_382396701.1">
    <property type="nucleotide sequence ID" value="NZ_JBHTCQ010000005.1"/>
</dbReference>
<feature type="transmembrane region" description="Helical" evidence="1">
    <location>
        <begin position="242"/>
        <end position="260"/>
    </location>
</feature>
<feature type="transmembrane region" description="Helical" evidence="1">
    <location>
        <begin position="189"/>
        <end position="211"/>
    </location>
</feature>